<keyword evidence="3" id="KW-1185">Reference proteome</keyword>
<accession>A0ABP0V8N2</accession>
<evidence type="ECO:0000256" key="1">
    <source>
        <dbReference type="SAM" id="MobiDB-lite"/>
    </source>
</evidence>
<evidence type="ECO:0000313" key="2">
    <source>
        <dbReference type="EMBL" id="CAK9250472.1"/>
    </source>
</evidence>
<proteinExistence type="predicted"/>
<gene>
    <name evidence="2" type="ORF">CSSPJE1EN1_LOCUS25850</name>
</gene>
<reference evidence="2" key="1">
    <citation type="submission" date="2024-02" db="EMBL/GenBank/DDBJ databases">
        <authorList>
            <consortium name="ELIXIR-Norway"/>
            <consortium name="Elixir Norway"/>
        </authorList>
    </citation>
    <scope>NUCLEOTIDE SEQUENCE</scope>
</reference>
<feature type="non-terminal residue" evidence="2">
    <location>
        <position position="1"/>
    </location>
</feature>
<protein>
    <submittedName>
        <fullName evidence="2">Uncharacterized protein</fullName>
    </submittedName>
</protein>
<feature type="non-terminal residue" evidence="2">
    <location>
        <position position="93"/>
    </location>
</feature>
<dbReference type="EMBL" id="CAXAQS010000177">
    <property type="protein sequence ID" value="CAK9250472.1"/>
    <property type="molecule type" value="Genomic_DNA"/>
</dbReference>
<comment type="caution">
    <text evidence="2">The sequence shown here is derived from an EMBL/GenBank/DDBJ whole genome shotgun (WGS) entry which is preliminary data.</text>
</comment>
<feature type="compositionally biased region" description="Low complexity" evidence="1">
    <location>
        <begin position="69"/>
        <end position="86"/>
    </location>
</feature>
<sequence length="93" mass="10690">KESEKCVTISAKILNDNKNNNSIHRNICESHNSNTNIFMNKETLSSKESIINKSPKFSIFMQDYSIPQNNNINNNETKNYKTNTDNNECEKSS</sequence>
<name>A0ABP0V8N2_9BRYO</name>
<feature type="region of interest" description="Disordered" evidence="1">
    <location>
        <begin position="68"/>
        <end position="93"/>
    </location>
</feature>
<dbReference type="Proteomes" id="UP001497444">
    <property type="component" value="Unassembled WGS sequence"/>
</dbReference>
<evidence type="ECO:0000313" key="3">
    <source>
        <dbReference type="Proteomes" id="UP001497444"/>
    </source>
</evidence>
<organism evidence="2 3">
    <name type="scientific">Sphagnum jensenii</name>
    <dbReference type="NCBI Taxonomy" id="128206"/>
    <lineage>
        <taxon>Eukaryota</taxon>
        <taxon>Viridiplantae</taxon>
        <taxon>Streptophyta</taxon>
        <taxon>Embryophyta</taxon>
        <taxon>Bryophyta</taxon>
        <taxon>Sphagnophytina</taxon>
        <taxon>Sphagnopsida</taxon>
        <taxon>Sphagnales</taxon>
        <taxon>Sphagnaceae</taxon>
        <taxon>Sphagnum</taxon>
    </lineage>
</organism>